<evidence type="ECO:0000256" key="4">
    <source>
        <dbReference type="ARBA" id="ARBA00022598"/>
    </source>
</evidence>
<evidence type="ECO:0000256" key="5">
    <source>
        <dbReference type="ARBA" id="ARBA00022741"/>
    </source>
</evidence>
<dbReference type="Pfam" id="PF01268">
    <property type="entry name" value="FTHFS"/>
    <property type="match status" value="1"/>
</dbReference>
<protein>
    <recommendedName>
        <fullName evidence="2">formate--tetrahydrofolate ligase</fullName>
        <ecNumber evidence="2">6.3.4.3</ecNumber>
    </recommendedName>
</protein>
<dbReference type="Gene3D" id="3.40.50.300">
    <property type="entry name" value="P-loop containing nucleotide triphosphate hydrolases"/>
    <property type="match status" value="1"/>
</dbReference>
<dbReference type="GO" id="GO:0004329">
    <property type="term" value="F:formate-tetrahydrofolate ligase activity"/>
    <property type="evidence" value="ECO:0007669"/>
    <property type="project" value="UniProtKB-EC"/>
</dbReference>
<dbReference type="EMBL" id="UOEK01000347">
    <property type="protein sequence ID" value="VAW06346.1"/>
    <property type="molecule type" value="Genomic_DNA"/>
</dbReference>
<dbReference type="HAMAP" id="MF_01543">
    <property type="entry name" value="FTHFS"/>
    <property type="match status" value="1"/>
</dbReference>
<organism evidence="7">
    <name type="scientific">hydrothermal vent metagenome</name>
    <dbReference type="NCBI Taxonomy" id="652676"/>
    <lineage>
        <taxon>unclassified sequences</taxon>
        <taxon>metagenomes</taxon>
        <taxon>ecological metagenomes</taxon>
    </lineage>
</organism>
<dbReference type="Gene3D" id="3.30.1510.10">
    <property type="entry name" value="Domain 2, N(10)-formyltetrahydrofolate synthetase"/>
    <property type="match status" value="1"/>
</dbReference>
<keyword evidence="5" id="KW-0547">Nucleotide-binding</keyword>
<proteinExistence type="inferred from homology"/>
<comment type="pathway">
    <text evidence="1">One-carbon metabolism; tetrahydrofolate interconversion.</text>
</comment>
<evidence type="ECO:0000256" key="1">
    <source>
        <dbReference type="ARBA" id="ARBA00004777"/>
    </source>
</evidence>
<dbReference type="NCBIfam" id="NF010030">
    <property type="entry name" value="PRK13505.1"/>
    <property type="match status" value="1"/>
</dbReference>
<dbReference type="PROSITE" id="PS00721">
    <property type="entry name" value="FTHFS_1"/>
    <property type="match status" value="1"/>
</dbReference>
<dbReference type="FunFam" id="3.30.1510.10:FF:000001">
    <property type="entry name" value="Formate--tetrahydrofolate ligase"/>
    <property type="match status" value="1"/>
</dbReference>
<reference evidence="7" key="1">
    <citation type="submission" date="2018-06" db="EMBL/GenBank/DDBJ databases">
        <authorList>
            <person name="Zhirakovskaya E."/>
        </authorList>
    </citation>
    <scope>NUCLEOTIDE SEQUENCE</scope>
</reference>
<dbReference type="GO" id="GO:0005524">
    <property type="term" value="F:ATP binding"/>
    <property type="evidence" value="ECO:0007669"/>
    <property type="project" value="UniProtKB-KW"/>
</dbReference>
<dbReference type="GO" id="GO:0035999">
    <property type="term" value="P:tetrahydrofolate interconversion"/>
    <property type="evidence" value="ECO:0007669"/>
    <property type="project" value="UniProtKB-UniPathway"/>
</dbReference>
<evidence type="ECO:0000256" key="3">
    <source>
        <dbReference type="ARBA" id="ARBA00022563"/>
    </source>
</evidence>
<evidence type="ECO:0000256" key="2">
    <source>
        <dbReference type="ARBA" id="ARBA00012295"/>
    </source>
</evidence>
<evidence type="ECO:0000313" key="7">
    <source>
        <dbReference type="EMBL" id="VAW06346.1"/>
    </source>
</evidence>
<accession>A0A3B0TH26</accession>
<dbReference type="UniPathway" id="UPA00193"/>
<sequence length="562" mass="59239">MATDLEIARSVEPRPIMDIAADMGLSAEHVEMRGKGIAKISMDAVEKMGPPRAKYVLVTATNPTPFGEGKTTVSVGLAQGFKLLDKVAVLTLRQPSLGPTFGIKGGAAGGGYSQVIPMEEMNLHLTGDFHAITAANNLLSAIIDNHIHQGNELGIDINRITWRRVLDVNDRVLRDIVTGLGPRLNGVPRQTGFDITAASELMAVLGMATSLQDLRERLGRIVIGYTRDMTPITAEDIKGAGAMTVLLKDALNPNLLQTLEGTPALVHTGPFANIAHGNASIVADLIGIRGGDYLITEAGFGSDVGAEKFFNIKCRASGLKPDVAVIVTTVRSLKVHSGKYTIKAGKPLPEEMTVESPDDVLAGADNLRRHIANVRQHGVTPVVAINSFPTDHPSEHAAIASIVEGEGAAWAVAEPHSGGAKGMVALAEVVRDAAEEGSDFTMLYPDEMSLANKITTIATKVYGADGVDFASAAMKSMAKFEAMGQGHLPICMAKTQYSFSHDPGLKGAPRGWTLPVRDVQLVAGAGFVLPLTGSIVRMPGLGKNPAAHSIDIDEEGNIVGLS</sequence>
<keyword evidence="3" id="KW-0554">One-carbon metabolism</keyword>
<dbReference type="CDD" id="cd00477">
    <property type="entry name" value="FTHFS"/>
    <property type="match status" value="1"/>
</dbReference>
<name>A0A3B0TH26_9ZZZZ</name>
<dbReference type="InterPro" id="IPR020628">
    <property type="entry name" value="Formate_THF_ligase_CS"/>
</dbReference>
<keyword evidence="6" id="KW-0067">ATP-binding</keyword>
<dbReference type="InterPro" id="IPR000559">
    <property type="entry name" value="Formate_THF_ligase"/>
</dbReference>
<dbReference type="Gene3D" id="3.10.410.10">
    <property type="entry name" value="Formyltetrahydrofolate synthetase, domain 3"/>
    <property type="match status" value="1"/>
</dbReference>
<dbReference type="EC" id="6.3.4.3" evidence="2"/>
<dbReference type="FunFam" id="3.10.410.10:FF:000001">
    <property type="entry name" value="Putative formate--tetrahydrofolate ligase"/>
    <property type="match status" value="1"/>
</dbReference>
<dbReference type="SUPFAM" id="SSF52540">
    <property type="entry name" value="P-loop containing nucleoside triphosphate hydrolases"/>
    <property type="match status" value="1"/>
</dbReference>
<dbReference type="AlphaFoldDB" id="A0A3B0TH26"/>
<evidence type="ECO:0000256" key="6">
    <source>
        <dbReference type="ARBA" id="ARBA00022840"/>
    </source>
</evidence>
<dbReference type="InterPro" id="IPR027417">
    <property type="entry name" value="P-loop_NTPase"/>
</dbReference>
<keyword evidence="4 7" id="KW-0436">Ligase</keyword>
<gene>
    <name evidence="7" type="ORF">MNBD_ACTINO02-984</name>
</gene>